<proteinExistence type="inferred from homology"/>
<dbReference type="SUPFAM" id="SSF53383">
    <property type="entry name" value="PLP-dependent transferases"/>
    <property type="match status" value="1"/>
</dbReference>
<comment type="similarity">
    <text evidence="2">Belongs to the class-I pyridoxal-phosphate-dependent aminotransferase family.</text>
</comment>
<evidence type="ECO:0000256" key="6">
    <source>
        <dbReference type="ARBA" id="ARBA00026106"/>
    </source>
</evidence>
<dbReference type="AlphaFoldDB" id="E4RY94"/>
<dbReference type="PANTHER" id="PTHR43488:SF2">
    <property type="entry name" value="GLUTAMATE-PYRUVATE AMINOTRANSFERASE ALAA"/>
    <property type="match status" value="1"/>
</dbReference>
<evidence type="ECO:0000259" key="7">
    <source>
        <dbReference type="Pfam" id="PF00155"/>
    </source>
</evidence>
<evidence type="ECO:0000256" key="2">
    <source>
        <dbReference type="ARBA" id="ARBA00007441"/>
    </source>
</evidence>
<dbReference type="GO" id="GO:0004021">
    <property type="term" value="F:L-alanine:2-oxoglutarate aminotransferase activity"/>
    <property type="evidence" value="ECO:0007669"/>
    <property type="project" value="UniProtKB-EC"/>
</dbReference>
<dbReference type="PANTHER" id="PTHR43488">
    <property type="entry name" value="GLUTAMATE-PYRUVATE AMINOTRANSFERASE ALAA"/>
    <property type="match status" value="1"/>
</dbReference>
<accession>E4RY94</accession>
<protein>
    <recommendedName>
        <fullName evidence="6">alanine transaminase</fullName>
        <ecNumber evidence="6">2.6.1.2</ecNumber>
    </recommendedName>
</protein>
<dbReference type="EC" id="2.6.1.2" evidence="6"/>
<sequence length="401" mass="44548">MEILKSERLNNLSYAIRGPIYDKALQMEQEGHTILKLNIGNPAPFGFEVPQVMKEAMRQQLDHAEGYSHHLGIMEVREAIAKDYTARGFQGIKSEEIFIGNGVSELIIMCMQALLNPGDEVLVPSPDYPLWTAAVGFGGGKAVHYVCDEADEWNPDVADMEKKINSKTKAIVIINPNNPTGAVYKKDILQKIVDLAEKYNLVLFSDEIYDKILYDGLQHIPVATLSDQVHCITFGGLSKNYFACGFRGGWMIPTGKRSKSFLEGMNLLASMRLCPNVPTQYTIAAALQDDSVVKGMIQPGGRLYEQSKLVQEKVSQIEGLSCVAPKGSLYCFPKIDLSQFTFKDDVEFTYGLLTEQKVLVIAGSGFNFIDNAHFRIVFLPDVEVLADATDRIGAYLDSKRK</sequence>
<organism evidence="8 9">
    <name type="scientific">Leadbetterella byssophila (strain DSM 17132 / JCM 16389 / KACC 11308 / NBRC 106382 / 4M15)</name>
    <dbReference type="NCBI Taxonomy" id="649349"/>
    <lineage>
        <taxon>Bacteria</taxon>
        <taxon>Pseudomonadati</taxon>
        <taxon>Bacteroidota</taxon>
        <taxon>Cytophagia</taxon>
        <taxon>Cytophagales</taxon>
        <taxon>Leadbetterellaceae</taxon>
        <taxon>Leadbetterella</taxon>
    </lineage>
</organism>
<dbReference type="RefSeq" id="WP_013408354.1">
    <property type="nucleotide sequence ID" value="NC_014655.1"/>
</dbReference>
<dbReference type="HOGENOM" id="CLU_017584_4_2_10"/>
<comment type="cofactor">
    <cofactor evidence="1">
        <name>pyridoxal 5'-phosphate</name>
        <dbReference type="ChEBI" id="CHEBI:597326"/>
    </cofactor>
</comment>
<dbReference type="Proteomes" id="UP000007435">
    <property type="component" value="Chromosome"/>
</dbReference>
<dbReference type="eggNOG" id="COG0436">
    <property type="taxonomic scope" value="Bacteria"/>
</dbReference>
<dbReference type="KEGG" id="lby:Lbys_1597"/>
<evidence type="ECO:0000256" key="5">
    <source>
        <dbReference type="ARBA" id="ARBA00022898"/>
    </source>
</evidence>
<dbReference type="InterPro" id="IPR004839">
    <property type="entry name" value="Aminotransferase_I/II_large"/>
</dbReference>
<gene>
    <name evidence="8" type="ordered locus">Lbys_1597</name>
</gene>
<dbReference type="InterPro" id="IPR051926">
    <property type="entry name" value="Ala_Aminotransferase"/>
</dbReference>
<keyword evidence="3 8" id="KW-0032">Aminotransferase</keyword>
<dbReference type="CDD" id="cd00609">
    <property type="entry name" value="AAT_like"/>
    <property type="match status" value="1"/>
</dbReference>
<dbReference type="OrthoDB" id="9802328at2"/>
<reference evidence="8 9" key="2">
    <citation type="journal article" date="2011" name="Stand. Genomic Sci.">
        <title>Complete genome sequence of Leadbetterella byssophila type strain (4M15).</title>
        <authorList>
            <person name="Abt B."/>
            <person name="Teshima H."/>
            <person name="Lucas S."/>
            <person name="Lapidus A."/>
            <person name="Del Rio T.G."/>
            <person name="Nolan M."/>
            <person name="Tice H."/>
            <person name="Cheng J.F."/>
            <person name="Pitluck S."/>
            <person name="Liolios K."/>
            <person name="Pagani I."/>
            <person name="Ivanova N."/>
            <person name="Mavromatis K."/>
            <person name="Pati A."/>
            <person name="Tapia R."/>
            <person name="Han C."/>
            <person name="Goodwin L."/>
            <person name="Chen A."/>
            <person name="Palaniappan K."/>
            <person name="Land M."/>
            <person name="Hauser L."/>
            <person name="Chang Y.J."/>
            <person name="Jeffries C.D."/>
            <person name="Rohde M."/>
            <person name="Goker M."/>
            <person name="Tindall B.J."/>
            <person name="Detter J.C."/>
            <person name="Woyke T."/>
            <person name="Bristow J."/>
            <person name="Eisen J.A."/>
            <person name="Markowitz V."/>
            <person name="Hugenholtz P."/>
            <person name="Klenk H.P."/>
            <person name="Kyrpides N.C."/>
        </authorList>
    </citation>
    <scope>NUCLEOTIDE SEQUENCE [LARGE SCALE GENOMIC DNA]</scope>
    <source>
        <strain evidence="9">DSM 17132 / JCM 16389 / KACC 11308 / NBRC 106382 / 4M15</strain>
    </source>
</reference>
<dbReference type="Gene3D" id="3.90.1150.10">
    <property type="entry name" value="Aspartate Aminotransferase, domain 1"/>
    <property type="match status" value="1"/>
</dbReference>
<reference key="1">
    <citation type="submission" date="2010-11" db="EMBL/GenBank/DDBJ databases">
        <title>The complete genome of Leadbetterella byssophila DSM 17132.</title>
        <authorList>
            <consortium name="US DOE Joint Genome Institute (JGI-PGF)"/>
            <person name="Lucas S."/>
            <person name="Copeland A."/>
            <person name="Lapidus A."/>
            <person name="Glavina del Rio T."/>
            <person name="Dalin E."/>
            <person name="Tice H."/>
            <person name="Bruce D."/>
            <person name="Goodwin L."/>
            <person name="Pitluck S."/>
            <person name="Kyrpides N."/>
            <person name="Mavromatis K."/>
            <person name="Ivanova N."/>
            <person name="Teshima H."/>
            <person name="Brettin T."/>
            <person name="Detter J.C."/>
            <person name="Han C."/>
            <person name="Tapia R."/>
            <person name="Land M."/>
            <person name="Hauser L."/>
            <person name="Markowitz V."/>
            <person name="Cheng J.-F."/>
            <person name="Hugenholtz P."/>
            <person name="Woyke T."/>
            <person name="Wu D."/>
            <person name="Tindall B."/>
            <person name="Pomrenke H.G."/>
            <person name="Brambilla E."/>
            <person name="Klenk H.-P."/>
            <person name="Eisen J.A."/>
        </authorList>
    </citation>
    <scope>NUCLEOTIDE SEQUENCE [LARGE SCALE GENOMIC DNA]</scope>
    <source>
        <strain>DSM 17132</strain>
    </source>
</reference>
<dbReference type="Pfam" id="PF00155">
    <property type="entry name" value="Aminotran_1_2"/>
    <property type="match status" value="1"/>
</dbReference>
<keyword evidence="5" id="KW-0663">Pyridoxal phosphate</keyword>
<evidence type="ECO:0000313" key="8">
    <source>
        <dbReference type="EMBL" id="ADQ17305.1"/>
    </source>
</evidence>
<dbReference type="InterPro" id="IPR015422">
    <property type="entry name" value="PyrdxlP-dep_Trfase_small"/>
</dbReference>
<evidence type="ECO:0000256" key="4">
    <source>
        <dbReference type="ARBA" id="ARBA00022679"/>
    </source>
</evidence>
<dbReference type="EMBL" id="CP002305">
    <property type="protein sequence ID" value="ADQ17305.1"/>
    <property type="molecule type" value="Genomic_DNA"/>
</dbReference>
<dbReference type="InterPro" id="IPR015424">
    <property type="entry name" value="PyrdxlP-dep_Trfase"/>
</dbReference>
<keyword evidence="9" id="KW-1185">Reference proteome</keyword>
<dbReference type="Gene3D" id="3.40.640.10">
    <property type="entry name" value="Type I PLP-dependent aspartate aminotransferase-like (Major domain)"/>
    <property type="match status" value="1"/>
</dbReference>
<dbReference type="InterPro" id="IPR015421">
    <property type="entry name" value="PyrdxlP-dep_Trfase_major"/>
</dbReference>
<evidence type="ECO:0000256" key="1">
    <source>
        <dbReference type="ARBA" id="ARBA00001933"/>
    </source>
</evidence>
<dbReference type="STRING" id="649349.Lbys_1597"/>
<evidence type="ECO:0000256" key="3">
    <source>
        <dbReference type="ARBA" id="ARBA00022576"/>
    </source>
</evidence>
<keyword evidence="4" id="KW-0808">Transferase</keyword>
<dbReference type="GO" id="GO:0030170">
    <property type="term" value="F:pyridoxal phosphate binding"/>
    <property type="evidence" value="ECO:0007669"/>
    <property type="project" value="InterPro"/>
</dbReference>
<evidence type="ECO:0000313" key="9">
    <source>
        <dbReference type="Proteomes" id="UP000007435"/>
    </source>
</evidence>
<feature type="domain" description="Aminotransferase class I/classII large" evidence="7">
    <location>
        <begin position="34"/>
        <end position="387"/>
    </location>
</feature>
<name>E4RY94_LEAB4</name>